<dbReference type="Gene3D" id="3.40.50.720">
    <property type="entry name" value="NAD(P)-binding Rossmann-like Domain"/>
    <property type="match status" value="1"/>
</dbReference>
<dbReference type="STRING" id="1120920.SAMN03080599_00272"/>
<dbReference type="PANTHER" id="PTHR43401:SF2">
    <property type="entry name" value="L-THREONINE 3-DEHYDROGENASE"/>
    <property type="match status" value="1"/>
</dbReference>
<dbReference type="InterPro" id="IPR011032">
    <property type="entry name" value="GroES-like_sf"/>
</dbReference>
<keyword evidence="1" id="KW-0560">Oxidoreductase</keyword>
<dbReference type="SUPFAM" id="SSF50129">
    <property type="entry name" value="GroES-like"/>
    <property type="match status" value="1"/>
</dbReference>
<dbReference type="Pfam" id="PF08240">
    <property type="entry name" value="ADH_N"/>
    <property type="match status" value="1"/>
</dbReference>
<dbReference type="CDD" id="cd08261">
    <property type="entry name" value="Zn_ADH7"/>
    <property type="match status" value="1"/>
</dbReference>
<feature type="domain" description="Alcohol dehydrogenase-like C-terminal" evidence="2">
    <location>
        <begin position="171"/>
        <end position="296"/>
    </location>
</feature>
<keyword evidence="5" id="KW-1185">Reference proteome</keyword>
<dbReference type="Gene3D" id="3.90.180.10">
    <property type="entry name" value="Medium-chain alcohol dehydrogenases, catalytic domain"/>
    <property type="match status" value="1"/>
</dbReference>
<dbReference type="AlphaFoldDB" id="A0A1G5RR07"/>
<evidence type="ECO:0000313" key="5">
    <source>
        <dbReference type="Proteomes" id="UP000199208"/>
    </source>
</evidence>
<dbReference type="RefSeq" id="WP_092589082.1">
    <property type="nucleotide sequence ID" value="NZ_FMWL01000001.1"/>
</dbReference>
<dbReference type="Proteomes" id="UP000199208">
    <property type="component" value="Unassembled WGS sequence"/>
</dbReference>
<reference evidence="4 5" key="1">
    <citation type="submission" date="2016-10" db="EMBL/GenBank/DDBJ databases">
        <authorList>
            <person name="de Groot N.N."/>
        </authorList>
    </citation>
    <scope>NUCLEOTIDE SEQUENCE [LARGE SCALE GENOMIC DNA]</scope>
    <source>
        <strain evidence="4 5">DSM 2784</strain>
    </source>
</reference>
<protein>
    <submittedName>
        <fullName evidence="4">2-desacetyl-2-hydroxyethyl bacteriochlorophyllide A dehydrogenase</fullName>
    </submittedName>
</protein>
<dbReference type="Pfam" id="PF00107">
    <property type="entry name" value="ADH_zinc_N"/>
    <property type="match status" value="1"/>
</dbReference>
<evidence type="ECO:0000256" key="1">
    <source>
        <dbReference type="ARBA" id="ARBA00023002"/>
    </source>
</evidence>
<evidence type="ECO:0000259" key="2">
    <source>
        <dbReference type="Pfam" id="PF00107"/>
    </source>
</evidence>
<organism evidence="4 5">
    <name type="scientific">Acidaminobacter hydrogenoformans DSM 2784</name>
    <dbReference type="NCBI Taxonomy" id="1120920"/>
    <lineage>
        <taxon>Bacteria</taxon>
        <taxon>Bacillati</taxon>
        <taxon>Bacillota</taxon>
        <taxon>Clostridia</taxon>
        <taxon>Peptostreptococcales</taxon>
        <taxon>Acidaminobacteraceae</taxon>
        <taxon>Acidaminobacter</taxon>
    </lineage>
</organism>
<dbReference type="PANTHER" id="PTHR43401">
    <property type="entry name" value="L-THREONINE 3-DEHYDROGENASE"/>
    <property type="match status" value="1"/>
</dbReference>
<evidence type="ECO:0000313" key="4">
    <source>
        <dbReference type="EMBL" id="SCZ76502.1"/>
    </source>
</evidence>
<feature type="domain" description="Alcohol dehydrogenase-like N-terminal" evidence="3">
    <location>
        <begin position="23"/>
        <end position="133"/>
    </location>
</feature>
<sequence>MKAVYLEAPGKIYMKDIEMPASKPGHAIVKVKSASICGSDVGAYRGHNVLVTYPRILGHEVAGEIFEIGPNDKGLKKGDKVILDPYIYCGKCYPCSIGRTNCCENLQVLGVHVDGGMAEYFSHPDHLLHKVPEDMSWDLIPLAEPLTIALHSIHRGQVKAGETVAIIGAGPIGLMAALVALEYGATPILIDILEARLDYAKSLGVTHTVNPSETNVVEAIKDITGGVMAQVVIEASGANRAIRDTLDYASFAGRIVFTGWPKADTELPTAMITKKELDLRGSRTSAGEFQEAIELIYSGKINVEATVSKNVSFDELAQSVADQSDTPEKFLKIISVF</sequence>
<gene>
    <name evidence="4" type="ORF">SAMN03080599_00272</name>
</gene>
<proteinExistence type="predicted"/>
<name>A0A1G5RR07_9FIRM</name>
<dbReference type="OrthoDB" id="9769198at2"/>
<dbReference type="InterPro" id="IPR036291">
    <property type="entry name" value="NAD(P)-bd_dom_sf"/>
</dbReference>
<dbReference type="InterPro" id="IPR050129">
    <property type="entry name" value="Zn_alcohol_dh"/>
</dbReference>
<evidence type="ECO:0000259" key="3">
    <source>
        <dbReference type="Pfam" id="PF08240"/>
    </source>
</evidence>
<dbReference type="SUPFAM" id="SSF51735">
    <property type="entry name" value="NAD(P)-binding Rossmann-fold domains"/>
    <property type="match status" value="1"/>
</dbReference>
<accession>A0A1G5RR07</accession>
<dbReference type="InterPro" id="IPR013154">
    <property type="entry name" value="ADH-like_N"/>
</dbReference>
<dbReference type="InterPro" id="IPR013149">
    <property type="entry name" value="ADH-like_C"/>
</dbReference>
<dbReference type="GO" id="GO:0016491">
    <property type="term" value="F:oxidoreductase activity"/>
    <property type="evidence" value="ECO:0007669"/>
    <property type="project" value="UniProtKB-KW"/>
</dbReference>
<dbReference type="EMBL" id="FMWL01000001">
    <property type="protein sequence ID" value="SCZ76502.1"/>
    <property type="molecule type" value="Genomic_DNA"/>
</dbReference>